<proteinExistence type="inferred from homology"/>
<evidence type="ECO:0000259" key="6">
    <source>
        <dbReference type="Pfam" id="PF00593"/>
    </source>
</evidence>
<sequence length="1029" mass="113452">MRHFLQWMLLLLVSLHGIAQAQTRVISGKITDAANKPLAGASIQLKNSAKGTTTNDEGEFHISVPGADAVLVISYTGYDTQEVPVGEQSAISLSLHAQSKSVLEDVVVVGYGTRKKSDVTGAVASVKAAELQQRPATNVEQMLAGRSAGVNIATNSGRPGGQTAVHIRGYTSISASNGPLYVVDGVIGVGNINYLNPNDIETIDVLKDASATAIYGARGANGVIMVTTKRGKKGISQVNYDSYYSIGHLPKELSVLNSQQFLQVEENSYNADNLKKYDSVGYAQGKYTDHINFLKNRNDPRFFDASGNPLYNTDWQKEATRNAFSHNQNLSFTGGNEKTTYGLFLNYANENGIILTSQLKRYSARFVFDSQVKDWLKVGGTVTFNHVEENRVIGDGDGSLSVTRMMIETLPLVPLKFADGTDGSNYYYPNMEGGINPVAITQNRRDIFKTQSTLGNIYANLNLLPGLQLRSSIGFDVDNVQEDFYSGRNLRGLSYDQQGNAYVDNLRNNYWQFENYLTYDKKIAHNQNLNALLGLSWQKFTNFDTRAGSQGFTDDFYQWNNLGAGARPQNPSSSAYNWEMNSYFGRVNYSIDNKYLFTVTGRADGSSKFGKDSKYGFFPSGAFAWKASDEDFLKGNPVISNLKFRTSYGLIGNSEIGAYQSLASLSTGTAIIGGNRVSTVGIGTLANPDLKWEKTSQADAGFELGLLKNRINLDVDFYYKKTSDMLLNVPVPAASGYETVYKNIGDMTNKGIELTLNTTNISTKDFTWNTTFNIALNKNKVTALGASNDDIFPDPQFITKTNVLRIGQPVGSFYGLIREGTWGTKEAATAAAYHALPGDIKYRDVNNDGNIDDKDRVILGKGAPDGYGTFLNTFSYKNFDLAVEIQYSYGNDVLNLTRHSGEDRTGQANSYTTVLDGWTPDHQNTMIAQNRPAQSYYATTINSRMIEDGSFIRGKNLLLGYNFSKRITDKLKFSRLRVYASVQNFFLSTKFTGYDPEVTTYPGAPFAQGISFFDYPKPRTFLFGVNVGF</sequence>
<evidence type="ECO:0000313" key="8">
    <source>
        <dbReference type="EMBL" id="RFM30580.1"/>
    </source>
</evidence>
<dbReference type="InterPro" id="IPR037066">
    <property type="entry name" value="Plug_dom_sf"/>
</dbReference>
<dbReference type="Pfam" id="PF00593">
    <property type="entry name" value="TonB_dep_Rec_b-barrel"/>
    <property type="match status" value="1"/>
</dbReference>
<comment type="subcellular location">
    <subcellularLocation>
        <location evidence="1 4">Cell outer membrane</location>
    </subcellularLocation>
</comment>
<comment type="similarity">
    <text evidence="4">Belongs to the TonB-dependent receptor family.</text>
</comment>
<dbReference type="SUPFAM" id="SSF56935">
    <property type="entry name" value="Porins"/>
    <property type="match status" value="1"/>
</dbReference>
<evidence type="ECO:0000313" key="9">
    <source>
        <dbReference type="Proteomes" id="UP000261284"/>
    </source>
</evidence>
<evidence type="ECO:0000256" key="3">
    <source>
        <dbReference type="ARBA" id="ARBA00023237"/>
    </source>
</evidence>
<dbReference type="Gene3D" id="2.60.40.1120">
    <property type="entry name" value="Carboxypeptidase-like, regulatory domain"/>
    <property type="match status" value="1"/>
</dbReference>
<dbReference type="InterPro" id="IPR023997">
    <property type="entry name" value="TonB-dep_OMP_SusC/RagA_CS"/>
</dbReference>
<dbReference type="FunFam" id="2.170.130.10:FF:000008">
    <property type="entry name" value="SusC/RagA family TonB-linked outer membrane protein"/>
    <property type="match status" value="1"/>
</dbReference>
<keyword evidence="3" id="KW-0998">Cell outer membrane</keyword>
<accession>A0A3E1NRP1</accession>
<dbReference type="OrthoDB" id="9768177at2"/>
<dbReference type="InterPro" id="IPR008969">
    <property type="entry name" value="CarboxyPept-like_regulatory"/>
</dbReference>
<protein>
    <submittedName>
        <fullName evidence="8">TonB-dependent receptor</fullName>
    </submittedName>
</protein>
<evidence type="ECO:0000256" key="2">
    <source>
        <dbReference type="ARBA" id="ARBA00023136"/>
    </source>
</evidence>
<dbReference type="InterPro" id="IPR012910">
    <property type="entry name" value="Plug_dom"/>
</dbReference>
<gene>
    <name evidence="8" type="ORF">DXN05_00315</name>
</gene>
<dbReference type="Pfam" id="PF07715">
    <property type="entry name" value="Plug"/>
    <property type="match status" value="1"/>
</dbReference>
<dbReference type="SUPFAM" id="SSF49464">
    <property type="entry name" value="Carboxypeptidase regulatory domain-like"/>
    <property type="match status" value="1"/>
</dbReference>
<organism evidence="8 9">
    <name type="scientific">Deminuibacter soli</name>
    <dbReference type="NCBI Taxonomy" id="2291815"/>
    <lineage>
        <taxon>Bacteria</taxon>
        <taxon>Pseudomonadati</taxon>
        <taxon>Bacteroidota</taxon>
        <taxon>Chitinophagia</taxon>
        <taxon>Chitinophagales</taxon>
        <taxon>Chitinophagaceae</taxon>
        <taxon>Deminuibacter</taxon>
    </lineage>
</organism>
<evidence type="ECO:0000259" key="7">
    <source>
        <dbReference type="Pfam" id="PF07715"/>
    </source>
</evidence>
<keyword evidence="2 4" id="KW-0472">Membrane</keyword>
<keyword evidence="8" id="KW-0675">Receptor</keyword>
<reference evidence="8 9" key="1">
    <citation type="submission" date="2018-08" db="EMBL/GenBank/DDBJ databases">
        <title>Chitinophagaceae sp. K23C18032701, a novel bacterium isolated from forest soil.</title>
        <authorList>
            <person name="Wang C."/>
        </authorList>
    </citation>
    <scope>NUCLEOTIDE SEQUENCE [LARGE SCALE GENOMIC DNA]</scope>
    <source>
        <strain evidence="8 9">K23C18032701</strain>
    </source>
</reference>
<evidence type="ECO:0000256" key="4">
    <source>
        <dbReference type="RuleBase" id="RU003357"/>
    </source>
</evidence>
<evidence type="ECO:0000256" key="5">
    <source>
        <dbReference type="SAM" id="SignalP"/>
    </source>
</evidence>
<dbReference type="Proteomes" id="UP000261284">
    <property type="component" value="Unassembled WGS sequence"/>
</dbReference>
<evidence type="ECO:0000256" key="1">
    <source>
        <dbReference type="ARBA" id="ARBA00004442"/>
    </source>
</evidence>
<dbReference type="InterPro" id="IPR023996">
    <property type="entry name" value="TonB-dep_OMP_SusC/RagA"/>
</dbReference>
<dbReference type="InterPro" id="IPR000531">
    <property type="entry name" value="Beta-barrel_TonB"/>
</dbReference>
<keyword evidence="4" id="KW-0798">TonB box</keyword>
<dbReference type="NCBIfam" id="TIGR04056">
    <property type="entry name" value="OMP_RagA_SusC"/>
    <property type="match status" value="1"/>
</dbReference>
<dbReference type="GO" id="GO:0009279">
    <property type="term" value="C:cell outer membrane"/>
    <property type="evidence" value="ECO:0007669"/>
    <property type="project" value="UniProtKB-SubCell"/>
</dbReference>
<feature type="chain" id="PRO_5017805581" evidence="5">
    <location>
        <begin position="22"/>
        <end position="1029"/>
    </location>
</feature>
<dbReference type="Gene3D" id="2.170.130.10">
    <property type="entry name" value="TonB-dependent receptor, plug domain"/>
    <property type="match status" value="1"/>
</dbReference>
<feature type="signal peptide" evidence="5">
    <location>
        <begin position="1"/>
        <end position="21"/>
    </location>
</feature>
<dbReference type="NCBIfam" id="TIGR04057">
    <property type="entry name" value="SusC_RagA_signa"/>
    <property type="match status" value="1"/>
</dbReference>
<comment type="caution">
    <text evidence="8">The sequence shown here is derived from an EMBL/GenBank/DDBJ whole genome shotgun (WGS) entry which is preliminary data.</text>
</comment>
<dbReference type="InterPro" id="IPR036942">
    <property type="entry name" value="Beta-barrel_TonB_sf"/>
</dbReference>
<keyword evidence="5" id="KW-0732">Signal</keyword>
<feature type="domain" description="TonB-dependent receptor-like beta-barrel" evidence="6">
    <location>
        <begin position="432"/>
        <end position="885"/>
    </location>
</feature>
<dbReference type="Pfam" id="PF13715">
    <property type="entry name" value="CarbopepD_reg_2"/>
    <property type="match status" value="1"/>
</dbReference>
<feature type="domain" description="TonB-dependent receptor plug" evidence="7">
    <location>
        <begin position="116"/>
        <end position="223"/>
    </location>
</feature>
<dbReference type="AlphaFoldDB" id="A0A3E1NRP1"/>
<dbReference type="EMBL" id="QTJU01000001">
    <property type="protein sequence ID" value="RFM30580.1"/>
    <property type="molecule type" value="Genomic_DNA"/>
</dbReference>
<dbReference type="Gene3D" id="2.40.170.20">
    <property type="entry name" value="TonB-dependent receptor, beta-barrel domain"/>
    <property type="match status" value="1"/>
</dbReference>
<keyword evidence="9" id="KW-1185">Reference proteome</keyword>
<name>A0A3E1NRP1_9BACT</name>